<gene>
    <name evidence="2" type="ORF">BGAL_0034g00350</name>
</gene>
<evidence type="ECO:0000313" key="3">
    <source>
        <dbReference type="Proteomes" id="UP000308671"/>
    </source>
</evidence>
<proteinExistence type="predicted"/>
<comment type="caution">
    <text evidence="2">The sequence shown here is derived from an EMBL/GenBank/DDBJ whole genome shotgun (WGS) entry which is preliminary data.</text>
</comment>
<dbReference type="AlphaFoldDB" id="A0A4S8RKC7"/>
<evidence type="ECO:0000313" key="2">
    <source>
        <dbReference type="EMBL" id="THV54114.1"/>
    </source>
</evidence>
<dbReference type="EMBL" id="PQXL01000034">
    <property type="protein sequence ID" value="THV54114.1"/>
    <property type="molecule type" value="Genomic_DNA"/>
</dbReference>
<reference evidence="2 3" key="1">
    <citation type="submission" date="2017-12" db="EMBL/GenBank/DDBJ databases">
        <title>Comparative genomics of Botrytis spp.</title>
        <authorList>
            <person name="Valero-Jimenez C.A."/>
            <person name="Tapia P."/>
            <person name="Veloso J."/>
            <person name="Silva-Moreno E."/>
            <person name="Staats M."/>
            <person name="Valdes J.H."/>
            <person name="Van Kan J.A.L."/>
        </authorList>
    </citation>
    <scope>NUCLEOTIDE SEQUENCE [LARGE SCALE GENOMIC DNA]</scope>
    <source>
        <strain evidence="2 3">MUCL435</strain>
    </source>
</reference>
<sequence>MTSTPYESASSGEKQQTQRQYDICIAKSSSKAYDAESTPRTSIQKEDGYTDSGRFLDRSVNLQFIR</sequence>
<accession>A0A4S8RKC7</accession>
<dbReference type="Proteomes" id="UP000308671">
    <property type="component" value="Unassembled WGS sequence"/>
</dbReference>
<evidence type="ECO:0000256" key="1">
    <source>
        <dbReference type="SAM" id="MobiDB-lite"/>
    </source>
</evidence>
<feature type="region of interest" description="Disordered" evidence="1">
    <location>
        <begin position="1"/>
        <end position="20"/>
    </location>
</feature>
<keyword evidence="3" id="KW-1185">Reference proteome</keyword>
<protein>
    <submittedName>
        <fullName evidence="2">Uncharacterized protein</fullName>
    </submittedName>
</protein>
<name>A0A4S8RKC7_9HELO</name>
<organism evidence="2 3">
    <name type="scientific">Botrytis galanthina</name>
    <dbReference type="NCBI Taxonomy" id="278940"/>
    <lineage>
        <taxon>Eukaryota</taxon>
        <taxon>Fungi</taxon>
        <taxon>Dikarya</taxon>
        <taxon>Ascomycota</taxon>
        <taxon>Pezizomycotina</taxon>
        <taxon>Leotiomycetes</taxon>
        <taxon>Helotiales</taxon>
        <taxon>Sclerotiniaceae</taxon>
        <taxon>Botrytis</taxon>
    </lineage>
</organism>